<keyword evidence="3" id="KW-1185">Reference proteome</keyword>
<dbReference type="InterPro" id="IPR006626">
    <property type="entry name" value="PbH1"/>
</dbReference>
<dbReference type="SUPFAM" id="SSF51126">
    <property type="entry name" value="Pectin lyase-like"/>
    <property type="match status" value="3"/>
</dbReference>
<dbReference type="GO" id="GO:0000272">
    <property type="term" value="P:polysaccharide catabolic process"/>
    <property type="evidence" value="ECO:0007669"/>
    <property type="project" value="InterPro"/>
</dbReference>
<dbReference type="PROSITE" id="PS00018">
    <property type="entry name" value="EF_HAND_1"/>
    <property type="match status" value="1"/>
</dbReference>
<dbReference type="InterPro" id="IPR036439">
    <property type="entry name" value="Dockerin_dom_sf"/>
</dbReference>
<dbReference type="RefSeq" id="WP_207682938.1">
    <property type="nucleotide sequence ID" value="NZ_CP061800.1"/>
</dbReference>
<dbReference type="GO" id="GO:0016829">
    <property type="term" value="F:lyase activity"/>
    <property type="evidence" value="ECO:0007669"/>
    <property type="project" value="UniProtKB-KW"/>
</dbReference>
<dbReference type="Gene3D" id="1.10.1330.10">
    <property type="entry name" value="Dockerin domain"/>
    <property type="match status" value="1"/>
</dbReference>
<reference evidence="2" key="1">
    <citation type="journal article" date="2021" name="Microb. Physiol.">
        <title>Proteogenomic Insights into the Physiology of Marine, Sulfate-Reducing, Filamentous Desulfonema limicola and Desulfonema magnum.</title>
        <authorList>
            <person name="Schnaars V."/>
            <person name="Wohlbrand L."/>
            <person name="Scheve S."/>
            <person name="Hinrichs C."/>
            <person name="Reinhardt R."/>
            <person name="Rabus R."/>
        </authorList>
    </citation>
    <scope>NUCLEOTIDE SEQUENCE</scope>
    <source>
        <strain evidence="2">4be13</strain>
    </source>
</reference>
<dbReference type="KEGG" id="dmm:dnm_039950"/>
<dbReference type="EMBL" id="CP061800">
    <property type="protein sequence ID" value="QTA87956.1"/>
    <property type="molecule type" value="Genomic_DNA"/>
</dbReference>
<dbReference type="InterPro" id="IPR011050">
    <property type="entry name" value="Pectin_lyase_fold/virulence"/>
</dbReference>
<sequence>MKKKQHIRIAKSFIFVCGLAFLLSGLLNVMSVPLICAATITVANGNDSGAGSLRQAIAEAAPGDIINFNVGTVTLTSEQLTLNKNVTIDGSTGEVIIQRSSQPDTPDFRIFYINSGVTAQLKQIKVTNGKLSDGSDGGGIYADTAAVVLKNTTVTGNMVCNKNFNSDTGNYGANGAGIYVNSGTITLENTTVSSNTTGYEDTENTYYGGNGSGIYVNDGAVMLKNSAVTGNTTSKGNFNGGDSYDGGNGGGIYVDSAGVVTLENSAVTGNATGHGNYNRSSGDGGDGGGIYVNSQSAVMLENTTVSGNVTGRDSGYGGDGDGGSGAGICIYNGTVFLKNSVVSGNVTGDGGEIESDRGGGEGAGIYVNNGTATLKNSTVSGNITGNSAGNGGGIYVGNSTVTLENATVTANTGSMGGGLYILSQNHNVTLRNTILAGNTASDVRGPDCYGPLTSEDYNLIGNRSGCTAIFQENDLAGTSASPTDPKLASLANNGGPTQTHGLQSGSPAIDAGSCYDMAGNPAESDQRGYYRSGTRCDMGAFEYQGLSLKRIFVKPDALETGKGDSWNNAARLQDALAQADAKEIWVAAGTYTPDSGTGFQLRSGVAVYGGFDGTETFPDERDWETNLTTLRGNGSYAVTGSGVNNTAILDGFTVTSGVAGGIYNDAGSPTVTRCIFTGNTGTNGGGMFNNSSSPVMTHCVFSENSATNGGGIYNNAGSPVLTNCIFNGNTATNGGGIYNDASSPVLTNCIFNGNSATSYGGGMCNNTRSPRVANCTFYGNTASGGSGIYNISASPVITNSILWGNTGQIGNSSSSPGVTYSLVYDENPETVYPGTGNKNGDPLFADSAEGNFHLKPGSPAIDAGAGCSTPDMDGVTRPQAVHENACDMGAFEFTDQPPSVTSEIRDRIAFEDDPYIAIELTHVFTDPDNDPVTKSVVSNSNPDLLTAIISEDNNDILILDLLENQSGEAEIVIRGTSNLKYAEDTFTITVSLVSDPPTVANPIEDVEADEDGPNTIIDLSNVFTDVDSEDDAISKSVLPISNFSLVTATIDGNTLTLDYQKDQYGSADIVIEGSSKGLTVKDIFTVTVNPTDDPPVIANPIKDMVVNDHEGTTSVSLYTVFTDIDNEDLLIEKSVLSNSRPSLVSASIIGNTLTLDYQENQIGTAVISIQATSNEKTVTDTFTVTIRAIRATGFDKVINKKPPLTFSGTDFSRQFTGDTLNNVRITSLPANGTLKLSASNVKAGQQIPVSDLDNLTYYPNAGYYGQDSFRWNGSNDVGYAPEDAWVSLTVTIDAGDVDYNGSVDLRDAVLALQIMTGFTTGDVYMGADINADKRIGTEDVIQILLYIISNS</sequence>
<dbReference type="InterPro" id="IPR018247">
    <property type="entry name" value="EF_Hand_1_Ca_BS"/>
</dbReference>
<dbReference type="Gene3D" id="2.160.20.10">
    <property type="entry name" value="Single-stranded right-handed beta-helix, Pectin lyase-like"/>
    <property type="match status" value="2"/>
</dbReference>
<dbReference type="SMART" id="SM00710">
    <property type="entry name" value="PbH1"/>
    <property type="match status" value="11"/>
</dbReference>
<accession>A0A975GNG8</accession>
<dbReference type="SUPFAM" id="SSF63446">
    <property type="entry name" value="Type I dockerin domain"/>
    <property type="match status" value="1"/>
</dbReference>
<keyword evidence="2" id="KW-0456">Lyase</keyword>
<evidence type="ECO:0000256" key="1">
    <source>
        <dbReference type="ARBA" id="ARBA00016512"/>
    </source>
</evidence>
<protein>
    <recommendedName>
        <fullName evidence="1">Probable pectate lyase C</fullName>
    </recommendedName>
</protein>
<evidence type="ECO:0000313" key="3">
    <source>
        <dbReference type="Proteomes" id="UP000663722"/>
    </source>
</evidence>
<proteinExistence type="predicted"/>
<dbReference type="NCBIfam" id="NF041518">
    <property type="entry name" value="choice_anch_Q"/>
    <property type="match status" value="2"/>
</dbReference>
<organism evidence="2 3">
    <name type="scientific">Desulfonema magnum</name>
    <dbReference type="NCBI Taxonomy" id="45655"/>
    <lineage>
        <taxon>Bacteria</taxon>
        <taxon>Pseudomonadati</taxon>
        <taxon>Thermodesulfobacteriota</taxon>
        <taxon>Desulfobacteria</taxon>
        <taxon>Desulfobacterales</taxon>
        <taxon>Desulfococcaceae</taxon>
        <taxon>Desulfonema</taxon>
    </lineage>
</organism>
<dbReference type="Proteomes" id="UP000663722">
    <property type="component" value="Chromosome"/>
</dbReference>
<name>A0A975GNG8_9BACT</name>
<dbReference type="PANTHER" id="PTHR11319">
    <property type="entry name" value="G PROTEIN-COUPLED RECEPTOR-RELATED"/>
    <property type="match status" value="1"/>
</dbReference>
<dbReference type="InterPro" id="IPR059226">
    <property type="entry name" value="Choice_anch_Q_dom"/>
</dbReference>
<evidence type="ECO:0000313" key="2">
    <source>
        <dbReference type="EMBL" id="QTA87956.1"/>
    </source>
</evidence>
<dbReference type="PANTHER" id="PTHR11319:SF35">
    <property type="entry name" value="OUTER MEMBRANE PROTEIN PMPC-RELATED"/>
    <property type="match status" value="1"/>
</dbReference>
<dbReference type="InterPro" id="IPR012334">
    <property type="entry name" value="Pectin_lyas_fold"/>
</dbReference>
<gene>
    <name evidence="2" type="ORF">dnm_039950</name>
</gene>